<dbReference type="AlphaFoldDB" id="A0A2U1KUD5"/>
<proteinExistence type="predicted"/>
<organism evidence="2 3">
    <name type="scientific">Artemisia annua</name>
    <name type="common">Sweet wormwood</name>
    <dbReference type="NCBI Taxonomy" id="35608"/>
    <lineage>
        <taxon>Eukaryota</taxon>
        <taxon>Viridiplantae</taxon>
        <taxon>Streptophyta</taxon>
        <taxon>Embryophyta</taxon>
        <taxon>Tracheophyta</taxon>
        <taxon>Spermatophyta</taxon>
        <taxon>Magnoliopsida</taxon>
        <taxon>eudicotyledons</taxon>
        <taxon>Gunneridae</taxon>
        <taxon>Pentapetalae</taxon>
        <taxon>asterids</taxon>
        <taxon>campanulids</taxon>
        <taxon>Asterales</taxon>
        <taxon>Asteraceae</taxon>
        <taxon>Asteroideae</taxon>
        <taxon>Anthemideae</taxon>
        <taxon>Artemisiinae</taxon>
        <taxon>Artemisia</taxon>
    </lineage>
</organism>
<dbReference type="OrthoDB" id="1429916at2759"/>
<dbReference type="Pfam" id="PF13966">
    <property type="entry name" value="zf-RVT"/>
    <property type="match status" value="1"/>
</dbReference>
<comment type="caution">
    <text evidence="2">The sequence shown here is derived from an EMBL/GenBank/DDBJ whole genome shotgun (WGS) entry which is preliminary data.</text>
</comment>
<gene>
    <name evidence="2" type="ORF">CTI12_AA461170</name>
</gene>
<feature type="domain" description="Reverse transcriptase zinc-binding" evidence="1">
    <location>
        <begin position="222"/>
        <end position="286"/>
    </location>
</feature>
<protein>
    <submittedName>
        <fullName evidence="2">Ribonuclease H protein</fullName>
    </submittedName>
</protein>
<evidence type="ECO:0000259" key="1">
    <source>
        <dbReference type="Pfam" id="PF13966"/>
    </source>
</evidence>
<dbReference type="PANTHER" id="PTHR36617:SF16">
    <property type="entry name" value="OS04G0516500 PROTEIN"/>
    <property type="match status" value="1"/>
</dbReference>
<name>A0A2U1KUD5_ARTAN</name>
<evidence type="ECO:0000313" key="2">
    <source>
        <dbReference type="EMBL" id="PWA40332.1"/>
    </source>
</evidence>
<reference evidence="2 3" key="1">
    <citation type="journal article" date="2018" name="Mol. Plant">
        <title>The genome of Artemisia annua provides insight into the evolution of Asteraceae family and artemisinin biosynthesis.</title>
        <authorList>
            <person name="Shen Q."/>
            <person name="Zhang L."/>
            <person name="Liao Z."/>
            <person name="Wang S."/>
            <person name="Yan T."/>
            <person name="Shi P."/>
            <person name="Liu M."/>
            <person name="Fu X."/>
            <person name="Pan Q."/>
            <person name="Wang Y."/>
            <person name="Lv Z."/>
            <person name="Lu X."/>
            <person name="Zhang F."/>
            <person name="Jiang W."/>
            <person name="Ma Y."/>
            <person name="Chen M."/>
            <person name="Hao X."/>
            <person name="Li L."/>
            <person name="Tang Y."/>
            <person name="Lv G."/>
            <person name="Zhou Y."/>
            <person name="Sun X."/>
            <person name="Brodelius P.E."/>
            <person name="Rose J.K.C."/>
            <person name="Tang K."/>
        </authorList>
    </citation>
    <scope>NUCLEOTIDE SEQUENCE [LARGE SCALE GENOMIC DNA]</scope>
    <source>
        <strain evidence="3">cv. Huhao1</strain>
        <tissue evidence="2">Leaf</tissue>
    </source>
</reference>
<dbReference type="PANTHER" id="PTHR36617">
    <property type="entry name" value="PROTEIN, PUTATIVE-RELATED"/>
    <property type="match status" value="1"/>
</dbReference>
<sequence>MCAICGNEIEDKDHVFSSCEVAVSTWQTVFRWLHLSPVTMGSINDTMQWVDSCRMSEKKKKVIEVVCLTTIWILWKFRNAFIFKNQELRKEYIVDSIKEFAFLWICIDIGGRLTKRVGNENDTRFWEEKWIAGNALSSLYPRLYALEPINGTMVFGIGSGVERFEMVEQCQFTDLMASLSEFLCSDVPDRWCWDLDTQGEFLVKPTIIWLDNLILPSYSQATRWKALVPRKVNILFWRVALDRIPTRSNLLSRGINVSDVMCAICGNEIEDRDHVFSSCEVEVSTWQTVFRWLHLSPVTSHHGDY</sequence>
<dbReference type="InterPro" id="IPR026960">
    <property type="entry name" value="RVT-Znf"/>
</dbReference>
<keyword evidence="3" id="KW-1185">Reference proteome</keyword>
<dbReference type="EMBL" id="PKPP01013866">
    <property type="protein sequence ID" value="PWA40332.1"/>
    <property type="molecule type" value="Genomic_DNA"/>
</dbReference>
<dbReference type="Proteomes" id="UP000245207">
    <property type="component" value="Unassembled WGS sequence"/>
</dbReference>
<evidence type="ECO:0000313" key="3">
    <source>
        <dbReference type="Proteomes" id="UP000245207"/>
    </source>
</evidence>
<accession>A0A2U1KUD5</accession>
<dbReference type="STRING" id="35608.A0A2U1KUD5"/>